<dbReference type="EMBL" id="CAEZXX010000014">
    <property type="protein sequence ID" value="CAB4697140.1"/>
    <property type="molecule type" value="Genomic_DNA"/>
</dbReference>
<keyword evidence="2" id="KW-0456">Lyase</keyword>
<dbReference type="Gene3D" id="1.10.12.10">
    <property type="entry name" value="Lyase 2-enoyl-coa Hydratase, Chain A, domain 2"/>
    <property type="match status" value="1"/>
</dbReference>
<dbReference type="PANTHER" id="PTHR11941">
    <property type="entry name" value="ENOYL-COA HYDRATASE-RELATED"/>
    <property type="match status" value="1"/>
</dbReference>
<dbReference type="Pfam" id="PF00378">
    <property type="entry name" value="ECH_1"/>
    <property type="match status" value="1"/>
</dbReference>
<dbReference type="InterPro" id="IPR018376">
    <property type="entry name" value="Enoyl-CoA_hyd/isom_CS"/>
</dbReference>
<dbReference type="PROSITE" id="PS00166">
    <property type="entry name" value="ENOYL_COA_HYDRATASE"/>
    <property type="match status" value="1"/>
</dbReference>
<evidence type="ECO:0000313" key="4">
    <source>
        <dbReference type="EMBL" id="CAB4741370.1"/>
    </source>
</evidence>
<dbReference type="FunFam" id="3.90.226.10:FF:000009">
    <property type="entry name" value="Carnitinyl-CoA dehydratase"/>
    <property type="match status" value="1"/>
</dbReference>
<reference evidence="3" key="1">
    <citation type="submission" date="2020-05" db="EMBL/GenBank/DDBJ databases">
        <authorList>
            <person name="Chiriac C."/>
            <person name="Salcher M."/>
            <person name="Ghai R."/>
            <person name="Kavagutti S V."/>
        </authorList>
    </citation>
    <scope>NUCLEOTIDE SEQUENCE</scope>
</reference>
<evidence type="ECO:0000256" key="2">
    <source>
        <dbReference type="ARBA" id="ARBA00023239"/>
    </source>
</evidence>
<dbReference type="Gene3D" id="3.90.226.10">
    <property type="entry name" value="2-enoyl-CoA Hydratase, Chain A, domain 1"/>
    <property type="match status" value="1"/>
</dbReference>
<dbReference type="GO" id="GO:0016829">
    <property type="term" value="F:lyase activity"/>
    <property type="evidence" value="ECO:0007669"/>
    <property type="project" value="UniProtKB-KW"/>
</dbReference>
<dbReference type="PANTHER" id="PTHR11941:SF54">
    <property type="entry name" value="ENOYL-COA HYDRATASE, MITOCHONDRIAL"/>
    <property type="match status" value="1"/>
</dbReference>
<sequence>MGQYCTTERDGHLLIVTINRPERMNALHPPANAELAQVFDEFAADPELWVAIVTGAGDRAFSAGNDLKYQASGADMSGQPAAGFGGLTARWDLNKPVIAAVNGVAMGGGFEIALACDLIIAAENAVFALPEVRVGLAALAGGLLRLPRTIGTKRAMGMILTGRHVPAAEGYELGFVTEVVPEGQAVEAARRWAAMILEVSPMSVRASKQVVYESFEHGGIRAATEARYAAVDAMRRSEDLIEGPLAFSEKRKPNWKGR</sequence>
<proteinExistence type="inferred from homology"/>
<gene>
    <name evidence="3" type="ORF">UFOPK2602_00363</name>
    <name evidence="4" type="ORF">UFOPK2806_00403</name>
    <name evidence="5" type="ORF">UFOPK4306_01250</name>
</gene>
<evidence type="ECO:0000313" key="3">
    <source>
        <dbReference type="EMBL" id="CAB4697140.1"/>
    </source>
</evidence>
<organism evidence="3">
    <name type="scientific">freshwater metagenome</name>
    <dbReference type="NCBI Taxonomy" id="449393"/>
    <lineage>
        <taxon>unclassified sequences</taxon>
        <taxon>metagenomes</taxon>
        <taxon>ecological metagenomes</taxon>
    </lineage>
</organism>
<dbReference type="InterPro" id="IPR001753">
    <property type="entry name" value="Enoyl-CoA_hydra/iso"/>
</dbReference>
<name>A0A6J6PCE0_9ZZZZ</name>
<dbReference type="CDD" id="cd06558">
    <property type="entry name" value="crotonase-like"/>
    <property type="match status" value="1"/>
</dbReference>
<evidence type="ECO:0000313" key="5">
    <source>
        <dbReference type="EMBL" id="CAB5063336.1"/>
    </source>
</evidence>
<dbReference type="AlphaFoldDB" id="A0A6J6PCE0"/>
<dbReference type="EMBL" id="CAFBQP010000043">
    <property type="protein sequence ID" value="CAB5063336.1"/>
    <property type="molecule type" value="Genomic_DNA"/>
</dbReference>
<accession>A0A6J6PCE0</accession>
<dbReference type="InterPro" id="IPR029045">
    <property type="entry name" value="ClpP/crotonase-like_dom_sf"/>
</dbReference>
<dbReference type="EMBL" id="CAEZYY010000003">
    <property type="protein sequence ID" value="CAB4741370.1"/>
    <property type="molecule type" value="Genomic_DNA"/>
</dbReference>
<protein>
    <submittedName>
        <fullName evidence="3">Unannotated protein</fullName>
    </submittedName>
</protein>
<dbReference type="InterPro" id="IPR014748">
    <property type="entry name" value="Enoyl-CoA_hydra_C"/>
</dbReference>
<dbReference type="GO" id="GO:0006635">
    <property type="term" value="P:fatty acid beta-oxidation"/>
    <property type="evidence" value="ECO:0007669"/>
    <property type="project" value="TreeGrafter"/>
</dbReference>
<evidence type="ECO:0000256" key="1">
    <source>
        <dbReference type="ARBA" id="ARBA00005254"/>
    </source>
</evidence>
<dbReference type="SUPFAM" id="SSF52096">
    <property type="entry name" value="ClpP/crotonase"/>
    <property type="match status" value="1"/>
</dbReference>
<comment type="similarity">
    <text evidence="1">Belongs to the enoyl-CoA hydratase/isomerase family.</text>
</comment>